<dbReference type="Proteomes" id="UP000239757">
    <property type="component" value="Unassembled WGS sequence"/>
</dbReference>
<evidence type="ECO:0000313" key="1">
    <source>
        <dbReference type="EMBL" id="PPR92038.1"/>
    </source>
</evidence>
<sequence>MDARDHLRYKEISYKEIFLLFPSGNSFSNILVSLMRLSKLQYLGLSNCNVRNLCELDIPSDVSGALSVPELLTSIEDVRLDGCASLEIVELANPLEVPNLALTTFIKAVNCYRLAENINALTLLKKHLKPFANSKKYLTLLYLEVKSQNGMRRLSSVERLSIVEILDKLMRVTGWAGC</sequence>
<proteinExistence type="predicted"/>
<gene>
    <name evidence="1" type="ORF">GOBAR_AA28639</name>
</gene>
<evidence type="ECO:0000313" key="2">
    <source>
        <dbReference type="Proteomes" id="UP000239757"/>
    </source>
</evidence>
<organism evidence="1 2">
    <name type="scientific">Gossypium barbadense</name>
    <name type="common">Sea Island cotton</name>
    <name type="synonym">Hibiscus barbadensis</name>
    <dbReference type="NCBI Taxonomy" id="3634"/>
    <lineage>
        <taxon>Eukaryota</taxon>
        <taxon>Viridiplantae</taxon>
        <taxon>Streptophyta</taxon>
        <taxon>Embryophyta</taxon>
        <taxon>Tracheophyta</taxon>
        <taxon>Spermatophyta</taxon>
        <taxon>Magnoliopsida</taxon>
        <taxon>eudicotyledons</taxon>
        <taxon>Gunneridae</taxon>
        <taxon>Pentapetalae</taxon>
        <taxon>rosids</taxon>
        <taxon>malvids</taxon>
        <taxon>Malvales</taxon>
        <taxon>Malvaceae</taxon>
        <taxon>Malvoideae</taxon>
        <taxon>Gossypium</taxon>
    </lineage>
</organism>
<dbReference type="OrthoDB" id="999528at2759"/>
<name>A0A2P5WLS2_GOSBA</name>
<reference evidence="1 2" key="1">
    <citation type="submission" date="2015-01" db="EMBL/GenBank/DDBJ databases">
        <title>Genome of allotetraploid Gossypium barbadense reveals genomic plasticity and fiber elongation in cotton evolution.</title>
        <authorList>
            <person name="Chen X."/>
            <person name="Liu X."/>
            <person name="Zhao B."/>
            <person name="Zheng H."/>
            <person name="Hu Y."/>
            <person name="Lu G."/>
            <person name="Yang C."/>
            <person name="Chen J."/>
            <person name="Shan C."/>
            <person name="Zhang L."/>
            <person name="Zhou Y."/>
            <person name="Wang L."/>
            <person name="Guo W."/>
            <person name="Bai Y."/>
            <person name="Ruan J."/>
            <person name="Shangguan X."/>
            <person name="Mao Y."/>
            <person name="Jiang J."/>
            <person name="Zhu Y."/>
            <person name="Lei J."/>
            <person name="Kang H."/>
            <person name="Chen S."/>
            <person name="He X."/>
            <person name="Wang R."/>
            <person name="Wang Y."/>
            <person name="Chen J."/>
            <person name="Wang L."/>
            <person name="Yu S."/>
            <person name="Wang B."/>
            <person name="Wei J."/>
            <person name="Song S."/>
            <person name="Lu X."/>
            <person name="Gao Z."/>
            <person name="Gu W."/>
            <person name="Deng X."/>
            <person name="Ma D."/>
            <person name="Wang S."/>
            <person name="Liang W."/>
            <person name="Fang L."/>
            <person name="Cai C."/>
            <person name="Zhu X."/>
            <person name="Zhou B."/>
            <person name="Zhang Y."/>
            <person name="Chen Z."/>
            <person name="Xu S."/>
            <person name="Zhu R."/>
            <person name="Wang S."/>
            <person name="Zhang T."/>
            <person name="Zhao G."/>
        </authorList>
    </citation>
    <scope>NUCLEOTIDE SEQUENCE [LARGE SCALE GENOMIC DNA]</scope>
    <source>
        <strain evidence="2">cv. Xinhai21</strain>
        <tissue evidence="1">Leaf</tissue>
    </source>
</reference>
<dbReference type="EMBL" id="KZ667158">
    <property type="protein sequence ID" value="PPR92038.1"/>
    <property type="molecule type" value="Genomic_DNA"/>
</dbReference>
<accession>A0A2P5WLS2</accession>
<dbReference type="AlphaFoldDB" id="A0A2P5WLS2"/>
<protein>
    <submittedName>
        <fullName evidence="1">Uncharacterized protein</fullName>
    </submittedName>
</protein>